<dbReference type="SUPFAM" id="SSF51306">
    <property type="entry name" value="LexA/Signal peptidase"/>
    <property type="match status" value="1"/>
</dbReference>
<evidence type="ECO:0000256" key="3">
    <source>
        <dbReference type="ARBA" id="ARBA00022989"/>
    </source>
</evidence>
<reference evidence="8" key="1">
    <citation type="journal article" date="2019" name="Int. J. Syst. Evol. Microbiol.">
        <title>The Global Catalogue of Microorganisms (GCM) 10K type strain sequencing project: providing services to taxonomists for standard genome sequencing and annotation.</title>
        <authorList>
            <consortium name="The Broad Institute Genomics Platform"/>
            <consortium name="The Broad Institute Genome Sequencing Center for Infectious Disease"/>
            <person name="Wu L."/>
            <person name="Ma J."/>
        </authorList>
    </citation>
    <scope>NUCLEOTIDE SEQUENCE [LARGE SCALE GENOMIC DNA]</scope>
    <source>
        <strain evidence="8">R28</strain>
    </source>
</reference>
<dbReference type="PRINTS" id="PR00728">
    <property type="entry name" value="SIGNALPTASE"/>
</dbReference>
<protein>
    <recommendedName>
        <fullName evidence="5">Signal peptidase I</fullName>
        <ecNumber evidence="5">3.4.21.89</ecNumber>
    </recommendedName>
</protein>
<sequence length="201" mass="22321">MKQMKKLNKKKILNFLNHITTTLLFIVLIGMLFIVISSKASGGEPEVFGYQLKTVLSGSMEPDIKTGSIIAVEPGGDMTRFQPNDVITFMEEDGKLITHRVTEVVESGEEILYRTKGDNNNAEDLNPVLSENVVAEYTGFTIPYLGYLVNFAQSQNGAFLLLIPGILLIGYSGWIIWKALREIDSSNKQDTKEEKGNSLIS</sequence>
<dbReference type="EC" id="3.4.21.89" evidence="5"/>
<proteinExistence type="predicted"/>
<dbReference type="GO" id="GO:0009003">
    <property type="term" value="F:signal peptidase activity"/>
    <property type="evidence" value="ECO:0007669"/>
    <property type="project" value="UniProtKB-EC"/>
</dbReference>
<keyword evidence="2 6" id="KW-0812">Transmembrane</keyword>
<dbReference type="InterPro" id="IPR036286">
    <property type="entry name" value="LexA/Signal_pep-like_sf"/>
</dbReference>
<name>A0ABW4VZF5_9BACI</name>
<gene>
    <name evidence="7" type="primary">sipW</name>
    <name evidence="7" type="ORF">ACFSJF_11880</name>
</gene>
<evidence type="ECO:0000256" key="5">
    <source>
        <dbReference type="NCBIfam" id="TIGR02228"/>
    </source>
</evidence>
<feature type="transmembrane region" description="Helical" evidence="6">
    <location>
        <begin position="157"/>
        <end position="177"/>
    </location>
</feature>
<organism evidence="7 8">
    <name type="scientific">Ornithinibacillus salinisoli</name>
    <dbReference type="NCBI Taxonomy" id="1848459"/>
    <lineage>
        <taxon>Bacteria</taxon>
        <taxon>Bacillati</taxon>
        <taxon>Bacillota</taxon>
        <taxon>Bacilli</taxon>
        <taxon>Bacillales</taxon>
        <taxon>Bacillaceae</taxon>
        <taxon>Ornithinibacillus</taxon>
    </lineage>
</organism>
<feature type="transmembrane region" description="Helical" evidence="6">
    <location>
        <begin position="12"/>
        <end position="36"/>
    </location>
</feature>
<evidence type="ECO:0000256" key="2">
    <source>
        <dbReference type="ARBA" id="ARBA00022692"/>
    </source>
</evidence>
<keyword evidence="3 6" id="KW-1133">Transmembrane helix</keyword>
<comment type="subcellular location">
    <subcellularLocation>
        <location evidence="1">Membrane</location>
    </subcellularLocation>
</comment>
<accession>A0ABW4VZF5</accession>
<keyword evidence="8" id="KW-1185">Reference proteome</keyword>
<dbReference type="CDD" id="cd06462">
    <property type="entry name" value="Peptidase_S24_S26"/>
    <property type="match status" value="1"/>
</dbReference>
<dbReference type="InterPro" id="IPR001733">
    <property type="entry name" value="Peptidase_S26B"/>
</dbReference>
<dbReference type="PANTHER" id="PTHR10806">
    <property type="entry name" value="SIGNAL PEPTIDASE COMPLEX CATALYTIC SUBUNIT SEC11"/>
    <property type="match status" value="1"/>
</dbReference>
<dbReference type="NCBIfam" id="NF046067">
    <property type="entry name" value="SigPepSipWBacil"/>
    <property type="match status" value="1"/>
</dbReference>
<keyword evidence="7" id="KW-0378">Hydrolase</keyword>
<dbReference type="RefSeq" id="WP_377557811.1">
    <property type="nucleotide sequence ID" value="NZ_JBHUHQ010000016.1"/>
</dbReference>
<evidence type="ECO:0000313" key="8">
    <source>
        <dbReference type="Proteomes" id="UP001597383"/>
    </source>
</evidence>
<dbReference type="PANTHER" id="PTHR10806:SF6">
    <property type="entry name" value="SIGNAL PEPTIDASE COMPLEX CATALYTIC SUBUNIT SEC11"/>
    <property type="match status" value="1"/>
</dbReference>
<evidence type="ECO:0000256" key="6">
    <source>
        <dbReference type="SAM" id="Phobius"/>
    </source>
</evidence>
<evidence type="ECO:0000256" key="1">
    <source>
        <dbReference type="ARBA" id="ARBA00004370"/>
    </source>
</evidence>
<dbReference type="EMBL" id="JBHUHQ010000016">
    <property type="protein sequence ID" value="MFD2044972.1"/>
    <property type="molecule type" value="Genomic_DNA"/>
</dbReference>
<dbReference type="NCBIfam" id="TIGR02228">
    <property type="entry name" value="sigpep_I_arch"/>
    <property type="match status" value="1"/>
</dbReference>
<comment type="caution">
    <text evidence="7">The sequence shown here is derived from an EMBL/GenBank/DDBJ whole genome shotgun (WGS) entry which is preliminary data.</text>
</comment>
<evidence type="ECO:0000313" key="7">
    <source>
        <dbReference type="EMBL" id="MFD2044972.1"/>
    </source>
</evidence>
<dbReference type="Proteomes" id="UP001597383">
    <property type="component" value="Unassembled WGS sequence"/>
</dbReference>
<evidence type="ECO:0000256" key="4">
    <source>
        <dbReference type="ARBA" id="ARBA00023136"/>
    </source>
</evidence>
<keyword evidence="4 6" id="KW-0472">Membrane</keyword>